<sequence length="238" mass="25766">MEYRSDLDAARMRIETLDAKLAEREASLRAREAEIAEQNVELARLRRAGGKPSISRAAWIGIFGLTHVLVAGAGALGFWALYDPLVYVSCPELPAAPAPTPPVHEKGPVAEGHVPPPPRVAPPASTSGAATDEDPEESETKRAEERMAPEVRACHHEETRKHPDAHGFVTVTYDIEPTGKVGRVTLSGLTRGADPWWSKGFETCVVAAYRKLTFRPSAGPKTTAKGSHFLSAKDVIKF</sequence>
<name>A0A6N7PZS2_9BACT</name>
<dbReference type="RefSeq" id="WP_153822363.1">
    <property type="nucleotide sequence ID" value="NZ_WJIE01000008.1"/>
</dbReference>
<dbReference type="AlphaFoldDB" id="A0A6N7PZS2"/>
<protein>
    <submittedName>
        <fullName evidence="4">Uncharacterized protein</fullName>
    </submittedName>
</protein>
<organism evidence="4 5">
    <name type="scientific">Polyangium spumosum</name>
    <dbReference type="NCBI Taxonomy" id="889282"/>
    <lineage>
        <taxon>Bacteria</taxon>
        <taxon>Pseudomonadati</taxon>
        <taxon>Myxococcota</taxon>
        <taxon>Polyangia</taxon>
        <taxon>Polyangiales</taxon>
        <taxon>Polyangiaceae</taxon>
        <taxon>Polyangium</taxon>
    </lineage>
</organism>
<keyword evidence="3" id="KW-0812">Transmembrane</keyword>
<keyword evidence="3" id="KW-1133">Transmembrane helix</keyword>
<evidence type="ECO:0000313" key="5">
    <source>
        <dbReference type="Proteomes" id="UP000440224"/>
    </source>
</evidence>
<feature type="region of interest" description="Disordered" evidence="2">
    <location>
        <begin position="99"/>
        <end position="147"/>
    </location>
</feature>
<dbReference type="EMBL" id="WJIE01000008">
    <property type="protein sequence ID" value="MRG95544.1"/>
    <property type="molecule type" value="Genomic_DNA"/>
</dbReference>
<comment type="caution">
    <text evidence="4">The sequence shown here is derived from an EMBL/GenBank/DDBJ whole genome shotgun (WGS) entry which is preliminary data.</text>
</comment>
<evidence type="ECO:0000313" key="4">
    <source>
        <dbReference type="EMBL" id="MRG95544.1"/>
    </source>
</evidence>
<feature type="compositionally biased region" description="Basic and acidic residues" evidence="2">
    <location>
        <begin position="138"/>
        <end position="147"/>
    </location>
</feature>
<evidence type="ECO:0000256" key="3">
    <source>
        <dbReference type="SAM" id="Phobius"/>
    </source>
</evidence>
<feature type="coiled-coil region" evidence="1">
    <location>
        <begin position="7"/>
        <end position="48"/>
    </location>
</feature>
<gene>
    <name evidence="4" type="ORF">GF068_27035</name>
</gene>
<keyword evidence="1" id="KW-0175">Coiled coil</keyword>
<keyword evidence="5" id="KW-1185">Reference proteome</keyword>
<feature type="transmembrane region" description="Helical" evidence="3">
    <location>
        <begin position="57"/>
        <end position="82"/>
    </location>
</feature>
<keyword evidence="3" id="KW-0472">Membrane</keyword>
<evidence type="ECO:0000256" key="2">
    <source>
        <dbReference type="SAM" id="MobiDB-lite"/>
    </source>
</evidence>
<accession>A0A6N7PZS2</accession>
<dbReference type="Proteomes" id="UP000440224">
    <property type="component" value="Unassembled WGS sequence"/>
</dbReference>
<evidence type="ECO:0000256" key="1">
    <source>
        <dbReference type="SAM" id="Coils"/>
    </source>
</evidence>
<proteinExistence type="predicted"/>
<reference evidence="4 5" key="1">
    <citation type="submission" date="2019-10" db="EMBL/GenBank/DDBJ databases">
        <title>A soil myxobacterium in the family Polyangiaceae.</title>
        <authorList>
            <person name="Li Y."/>
            <person name="Wang J."/>
        </authorList>
    </citation>
    <scope>NUCLEOTIDE SEQUENCE [LARGE SCALE GENOMIC DNA]</scope>
    <source>
        <strain evidence="4 5">DSM 14734</strain>
    </source>
</reference>
<dbReference type="OrthoDB" id="5518422at2"/>